<reference evidence="3" key="1">
    <citation type="submission" date="2021-02" db="EMBL/GenBank/DDBJ databases">
        <authorList>
            <person name="Dougan E. K."/>
            <person name="Rhodes N."/>
            <person name="Thang M."/>
            <person name="Chan C."/>
        </authorList>
    </citation>
    <scope>NUCLEOTIDE SEQUENCE</scope>
</reference>
<keyword evidence="4" id="KW-1185">Reference proteome</keyword>
<dbReference type="PROSITE" id="PS50103">
    <property type="entry name" value="ZF_C3H1"/>
    <property type="match status" value="1"/>
</dbReference>
<organism evidence="3 4">
    <name type="scientific">Polarella glacialis</name>
    <name type="common">Dinoflagellate</name>
    <dbReference type="NCBI Taxonomy" id="89957"/>
    <lineage>
        <taxon>Eukaryota</taxon>
        <taxon>Sar</taxon>
        <taxon>Alveolata</taxon>
        <taxon>Dinophyceae</taxon>
        <taxon>Suessiales</taxon>
        <taxon>Suessiaceae</taxon>
        <taxon>Polarella</taxon>
    </lineage>
</organism>
<dbReference type="EMBL" id="CAJNNV010031742">
    <property type="protein sequence ID" value="CAE8637665.1"/>
    <property type="molecule type" value="Genomic_DNA"/>
</dbReference>
<name>A0A813HJ93_POLGL</name>
<keyword evidence="1" id="KW-0479">Metal-binding</keyword>
<feature type="domain" description="C3H1-type" evidence="2">
    <location>
        <begin position="12"/>
        <end position="40"/>
    </location>
</feature>
<proteinExistence type="predicted"/>
<dbReference type="Proteomes" id="UP000654075">
    <property type="component" value="Unassembled WGS sequence"/>
</dbReference>
<feature type="zinc finger region" description="C3H1-type" evidence="1">
    <location>
        <begin position="12"/>
        <end position="40"/>
    </location>
</feature>
<comment type="caution">
    <text evidence="3">The sequence shown here is derived from an EMBL/GenBank/DDBJ whole genome shotgun (WGS) entry which is preliminary data.</text>
</comment>
<evidence type="ECO:0000313" key="3">
    <source>
        <dbReference type="EMBL" id="CAE8637665.1"/>
    </source>
</evidence>
<accession>A0A813HJ93</accession>
<evidence type="ECO:0000313" key="4">
    <source>
        <dbReference type="Proteomes" id="UP000654075"/>
    </source>
</evidence>
<keyword evidence="1" id="KW-0863">Zinc-finger</keyword>
<dbReference type="GO" id="GO:0008270">
    <property type="term" value="F:zinc ion binding"/>
    <property type="evidence" value="ECO:0007669"/>
    <property type="project" value="UniProtKB-KW"/>
</dbReference>
<evidence type="ECO:0000259" key="2">
    <source>
        <dbReference type="PROSITE" id="PS50103"/>
    </source>
</evidence>
<dbReference type="InterPro" id="IPR000571">
    <property type="entry name" value="Znf_CCCH"/>
</dbReference>
<gene>
    <name evidence="3" type="ORF">PGLA1383_LOCUS52992</name>
</gene>
<sequence length="371" mass="39530">MIPSSVSACCHGKSGFCRFVNAAGTGCRFGEDCRHCHTCKRVTTFDRIKLSLSTRRLTGKAVAPVAASGIAVADAELRGPAAPRSDQSLRVSLSGLLSACQELFLEGPLGEALAAKSFCALLSTHAAAASLARGSAELVFWRLQLRRLRAAGLCVAPPLLEELASSELRRAVQALSAVRCKGGWNLSTKEELLEAADVAEAAREHAEDGAQLFGVSVHFAGRPAGHANEEAGGVDDEGVEASRRSTWVEGGRFTLPDGAFCQLAPRIMWFSHGSGEQLRRVILSNVHTQGVPAGAHLEVQLWSAMPRICKLEALNLLQTATISDREVLALTGSASTRSGESEEQSKAQQPEPLRIVAAVLCTQRFWQVPLT</sequence>
<dbReference type="AlphaFoldDB" id="A0A813HJ93"/>
<protein>
    <recommendedName>
        <fullName evidence="2">C3H1-type domain-containing protein</fullName>
    </recommendedName>
</protein>
<keyword evidence="1" id="KW-0862">Zinc</keyword>
<evidence type="ECO:0000256" key="1">
    <source>
        <dbReference type="PROSITE-ProRule" id="PRU00723"/>
    </source>
</evidence>